<gene>
    <name evidence="6" type="ORF">EOD42_11820</name>
</gene>
<keyword evidence="7" id="KW-1185">Reference proteome</keyword>
<dbReference type="AlphaFoldDB" id="A0A437MHG6"/>
<dbReference type="InterPro" id="IPR011663">
    <property type="entry name" value="UTRA"/>
</dbReference>
<dbReference type="PROSITE" id="PS50949">
    <property type="entry name" value="HTH_GNTR"/>
    <property type="match status" value="1"/>
</dbReference>
<keyword evidence="2" id="KW-0238">DNA-binding</keyword>
<sequence length="255" mass="28263">MPRRDNEAMSETLLPPLETTDPGLRYRRVAALLRNDILTGKLAPAQRLPSIQELAAQCEVAPATIRQAIALLAEEGLLRSRQGSGTYVTEAPPARRPPIPLDLGWPAIAERIKGNRARILEADDTPPRLAPADGALAPAYRRMRRVHTTPDGLPYVFVELFVSRAYYDQAPRRFDREMALPLLEELGGAQLTTMRQSFRLDAADAEAARQLDLKLGAPIGWLRRALSDRDGVVAYFSIGRVRADAVVFETVFTRS</sequence>
<dbReference type="PANTHER" id="PTHR44846">
    <property type="entry name" value="MANNOSYL-D-GLYCERATE TRANSPORT/METABOLISM SYSTEM REPRESSOR MNGR-RELATED"/>
    <property type="match status" value="1"/>
</dbReference>
<dbReference type="Pfam" id="PF00392">
    <property type="entry name" value="GntR"/>
    <property type="match status" value="1"/>
</dbReference>
<dbReference type="InterPro" id="IPR050679">
    <property type="entry name" value="Bact_HTH_transcr_reg"/>
</dbReference>
<feature type="domain" description="HTH gntR-type" evidence="5">
    <location>
        <begin position="23"/>
        <end position="91"/>
    </location>
</feature>
<dbReference type="CDD" id="cd07377">
    <property type="entry name" value="WHTH_GntR"/>
    <property type="match status" value="1"/>
</dbReference>
<dbReference type="EMBL" id="SACL01000003">
    <property type="protein sequence ID" value="RVT97071.1"/>
    <property type="molecule type" value="Genomic_DNA"/>
</dbReference>
<dbReference type="GO" id="GO:0045892">
    <property type="term" value="P:negative regulation of DNA-templated transcription"/>
    <property type="evidence" value="ECO:0007669"/>
    <property type="project" value="TreeGrafter"/>
</dbReference>
<evidence type="ECO:0000313" key="6">
    <source>
        <dbReference type="EMBL" id="RVT97071.1"/>
    </source>
</evidence>
<evidence type="ECO:0000256" key="2">
    <source>
        <dbReference type="ARBA" id="ARBA00023125"/>
    </source>
</evidence>
<name>A0A437MHG6_9PROT</name>
<evidence type="ECO:0000256" key="3">
    <source>
        <dbReference type="ARBA" id="ARBA00023163"/>
    </source>
</evidence>
<dbReference type="GO" id="GO:0003700">
    <property type="term" value="F:DNA-binding transcription factor activity"/>
    <property type="evidence" value="ECO:0007669"/>
    <property type="project" value="InterPro"/>
</dbReference>
<dbReference type="Gene3D" id="3.40.1410.10">
    <property type="entry name" value="Chorismate lyase-like"/>
    <property type="match status" value="1"/>
</dbReference>
<dbReference type="InterPro" id="IPR036390">
    <property type="entry name" value="WH_DNA-bd_sf"/>
</dbReference>
<evidence type="ECO:0000256" key="1">
    <source>
        <dbReference type="ARBA" id="ARBA00023015"/>
    </source>
</evidence>
<dbReference type="OrthoDB" id="9794015at2"/>
<proteinExistence type="predicted"/>
<dbReference type="InterPro" id="IPR036388">
    <property type="entry name" value="WH-like_DNA-bd_sf"/>
</dbReference>
<organism evidence="6 7">
    <name type="scientific">Rhodovarius crocodyli</name>
    <dbReference type="NCBI Taxonomy" id="1979269"/>
    <lineage>
        <taxon>Bacteria</taxon>
        <taxon>Pseudomonadati</taxon>
        <taxon>Pseudomonadota</taxon>
        <taxon>Alphaproteobacteria</taxon>
        <taxon>Acetobacterales</taxon>
        <taxon>Roseomonadaceae</taxon>
        <taxon>Rhodovarius</taxon>
    </lineage>
</organism>
<dbReference type="SUPFAM" id="SSF46785">
    <property type="entry name" value="Winged helix' DNA-binding domain"/>
    <property type="match status" value="1"/>
</dbReference>
<evidence type="ECO:0000259" key="5">
    <source>
        <dbReference type="PROSITE" id="PS50949"/>
    </source>
</evidence>
<dbReference type="PANTHER" id="PTHR44846:SF1">
    <property type="entry name" value="MANNOSYL-D-GLYCERATE TRANSPORT_METABOLISM SYSTEM REPRESSOR MNGR-RELATED"/>
    <property type="match status" value="1"/>
</dbReference>
<evidence type="ECO:0000256" key="4">
    <source>
        <dbReference type="SAM" id="MobiDB-lite"/>
    </source>
</evidence>
<dbReference type="SMART" id="SM00866">
    <property type="entry name" value="UTRA"/>
    <property type="match status" value="1"/>
</dbReference>
<comment type="caution">
    <text evidence="6">The sequence shown here is derived from an EMBL/GenBank/DDBJ whole genome shotgun (WGS) entry which is preliminary data.</text>
</comment>
<keyword evidence="3" id="KW-0804">Transcription</keyword>
<dbReference type="Pfam" id="PF07702">
    <property type="entry name" value="UTRA"/>
    <property type="match status" value="1"/>
</dbReference>
<evidence type="ECO:0000313" key="7">
    <source>
        <dbReference type="Proteomes" id="UP000282957"/>
    </source>
</evidence>
<protein>
    <submittedName>
        <fullName evidence="6">GntR family transcriptional regulator</fullName>
    </submittedName>
</protein>
<dbReference type="Proteomes" id="UP000282957">
    <property type="component" value="Unassembled WGS sequence"/>
</dbReference>
<dbReference type="InterPro" id="IPR028978">
    <property type="entry name" value="Chorismate_lyase_/UTRA_dom_sf"/>
</dbReference>
<keyword evidence="1" id="KW-0805">Transcription regulation</keyword>
<dbReference type="SMART" id="SM00345">
    <property type="entry name" value="HTH_GNTR"/>
    <property type="match status" value="1"/>
</dbReference>
<dbReference type="GO" id="GO:0003677">
    <property type="term" value="F:DNA binding"/>
    <property type="evidence" value="ECO:0007669"/>
    <property type="project" value="UniProtKB-KW"/>
</dbReference>
<reference evidence="6 7" key="1">
    <citation type="submission" date="2019-01" db="EMBL/GenBank/DDBJ databases">
        <authorList>
            <person name="Chen W.-M."/>
        </authorList>
    </citation>
    <scope>NUCLEOTIDE SEQUENCE [LARGE SCALE GENOMIC DNA]</scope>
    <source>
        <strain evidence="6 7">CCP-6</strain>
    </source>
</reference>
<dbReference type="Gene3D" id="1.10.10.10">
    <property type="entry name" value="Winged helix-like DNA-binding domain superfamily/Winged helix DNA-binding domain"/>
    <property type="match status" value="1"/>
</dbReference>
<feature type="region of interest" description="Disordered" evidence="4">
    <location>
        <begin position="1"/>
        <end position="20"/>
    </location>
</feature>
<dbReference type="SUPFAM" id="SSF64288">
    <property type="entry name" value="Chorismate lyase-like"/>
    <property type="match status" value="1"/>
</dbReference>
<dbReference type="InterPro" id="IPR000524">
    <property type="entry name" value="Tscrpt_reg_HTH_GntR"/>
</dbReference>
<accession>A0A437MHG6</accession>